<dbReference type="EMBL" id="LAZR01014404">
    <property type="protein sequence ID" value="KKM17647.1"/>
    <property type="molecule type" value="Genomic_DNA"/>
</dbReference>
<dbReference type="NCBIfam" id="TIGR01167">
    <property type="entry name" value="LPXTG_anchor"/>
    <property type="match status" value="1"/>
</dbReference>
<keyword evidence="1" id="KW-0964">Secreted</keyword>
<feature type="transmembrane region" description="Helical" evidence="2">
    <location>
        <begin position="32"/>
        <end position="54"/>
    </location>
</feature>
<sequence>MNKYGNPYYYIFSGLILIAVMSYLISMNPGDILQTFFLIFGFVFVIIGFIMLVYKQRKKKLKENTTDL</sequence>
<dbReference type="InterPro" id="IPR019931">
    <property type="entry name" value="LPXTG_anchor"/>
</dbReference>
<dbReference type="Pfam" id="PF00746">
    <property type="entry name" value="Gram_pos_anchor"/>
    <property type="match status" value="1"/>
</dbReference>
<evidence type="ECO:0000256" key="2">
    <source>
        <dbReference type="SAM" id="Phobius"/>
    </source>
</evidence>
<name>A0A0F9HRE1_9ZZZZ</name>
<keyword evidence="2" id="KW-1133">Transmembrane helix</keyword>
<comment type="caution">
    <text evidence="4">The sequence shown here is derived from an EMBL/GenBank/DDBJ whole genome shotgun (WGS) entry which is preliminary data.</text>
</comment>
<feature type="transmembrane region" description="Helical" evidence="2">
    <location>
        <begin position="7"/>
        <end position="26"/>
    </location>
</feature>
<dbReference type="AlphaFoldDB" id="A0A0F9HRE1"/>
<evidence type="ECO:0000259" key="3">
    <source>
        <dbReference type="Pfam" id="PF00746"/>
    </source>
</evidence>
<proteinExistence type="predicted"/>
<organism evidence="4">
    <name type="scientific">marine sediment metagenome</name>
    <dbReference type="NCBI Taxonomy" id="412755"/>
    <lineage>
        <taxon>unclassified sequences</taxon>
        <taxon>metagenomes</taxon>
        <taxon>ecological metagenomes</taxon>
    </lineage>
</organism>
<reference evidence="4" key="1">
    <citation type="journal article" date="2015" name="Nature">
        <title>Complex archaea that bridge the gap between prokaryotes and eukaryotes.</title>
        <authorList>
            <person name="Spang A."/>
            <person name="Saw J.H."/>
            <person name="Jorgensen S.L."/>
            <person name="Zaremba-Niedzwiedzka K."/>
            <person name="Martijn J."/>
            <person name="Lind A.E."/>
            <person name="van Eijk R."/>
            <person name="Schleper C."/>
            <person name="Guy L."/>
            <person name="Ettema T.J."/>
        </authorList>
    </citation>
    <scope>NUCLEOTIDE SEQUENCE</scope>
</reference>
<evidence type="ECO:0000256" key="1">
    <source>
        <dbReference type="ARBA" id="ARBA00022525"/>
    </source>
</evidence>
<gene>
    <name evidence="4" type="ORF">LCGC14_1673680</name>
</gene>
<keyword evidence="2" id="KW-0472">Membrane</keyword>
<evidence type="ECO:0000313" key="4">
    <source>
        <dbReference type="EMBL" id="KKM17647.1"/>
    </source>
</evidence>
<keyword evidence="2" id="KW-0812">Transmembrane</keyword>
<accession>A0A0F9HRE1</accession>
<protein>
    <recommendedName>
        <fullName evidence="3">Gram-positive cocci surface proteins LPxTG domain-containing protein</fullName>
    </recommendedName>
</protein>
<feature type="domain" description="Gram-positive cocci surface proteins LPxTG" evidence="3">
    <location>
        <begin position="30"/>
        <end position="60"/>
    </location>
</feature>